<name>A0A8H9M5V8_9ALTE</name>
<reference evidence="1" key="1">
    <citation type="journal article" date="2014" name="Int. J. Syst. Evol. Microbiol.">
        <title>Complete genome sequence of Corynebacterium casei LMG S-19264T (=DSM 44701T), isolated from a smear-ripened cheese.</title>
        <authorList>
            <consortium name="US DOE Joint Genome Institute (JGI-PGF)"/>
            <person name="Walter F."/>
            <person name="Albersmeier A."/>
            <person name="Kalinowski J."/>
            <person name="Ruckert C."/>
        </authorList>
    </citation>
    <scope>NUCLEOTIDE SEQUENCE</scope>
    <source>
        <strain evidence="1">KCTC 32337</strain>
    </source>
</reference>
<evidence type="ECO:0000313" key="1">
    <source>
        <dbReference type="EMBL" id="GGZ83211.1"/>
    </source>
</evidence>
<organism evidence="1 2">
    <name type="scientific">Paraglaciecola chathamensis</name>
    <dbReference type="NCBI Taxonomy" id="368405"/>
    <lineage>
        <taxon>Bacteria</taxon>
        <taxon>Pseudomonadati</taxon>
        <taxon>Pseudomonadota</taxon>
        <taxon>Gammaproteobacteria</taxon>
        <taxon>Alteromonadales</taxon>
        <taxon>Alteromonadaceae</taxon>
        <taxon>Paraglaciecola</taxon>
    </lineage>
</organism>
<proteinExistence type="predicted"/>
<sequence>MLGFKKKDGTVELLKALNDVQAYLVSKNNGSELSLYQHGVIPETVTFKLYGESFEKDGFTRTGGLLKYCNNALNKVLEAIENGEPPAPIVVHIAEKMAHVVGAIPLVKPEDEMNDMDRALLSPTMALAAAWLDHDKRPELMAEINARVDRIQANILSKENVKNFVSKQRVNPLESLTSW</sequence>
<dbReference type="RefSeq" id="WP_191867359.1">
    <property type="nucleotide sequence ID" value="NZ_BMZC01000023.1"/>
</dbReference>
<accession>A0A8H9M5V8</accession>
<reference evidence="1" key="2">
    <citation type="submission" date="2020-09" db="EMBL/GenBank/DDBJ databases">
        <authorList>
            <person name="Sun Q."/>
            <person name="Kim S."/>
        </authorList>
    </citation>
    <scope>NUCLEOTIDE SEQUENCE</scope>
    <source>
        <strain evidence="1">KCTC 32337</strain>
    </source>
</reference>
<dbReference type="EMBL" id="BMZC01000023">
    <property type="protein sequence ID" value="GGZ83211.1"/>
    <property type="molecule type" value="Genomic_DNA"/>
</dbReference>
<evidence type="ECO:0000313" key="2">
    <source>
        <dbReference type="Proteomes" id="UP000622604"/>
    </source>
</evidence>
<protein>
    <submittedName>
        <fullName evidence="1">Uncharacterized protein</fullName>
    </submittedName>
</protein>
<dbReference type="AlphaFoldDB" id="A0A8H9M5V8"/>
<comment type="caution">
    <text evidence="1">The sequence shown here is derived from an EMBL/GenBank/DDBJ whole genome shotgun (WGS) entry which is preliminary data.</text>
</comment>
<dbReference type="Proteomes" id="UP000622604">
    <property type="component" value="Unassembled WGS sequence"/>
</dbReference>
<gene>
    <name evidence="1" type="ORF">GCM10011274_46050</name>
</gene>